<comment type="caution">
    <text evidence="2">The sequence shown here is derived from an EMBL/GenBank/DDBJ whole genome shotgun (WGS) entry which is preliminary data.</text>
</comment>
<evidence type="ECO:0000256" key="1">
    <source>
        <dbReference type="SAM" id="Coils"/>
    </source>
</evidence>
<dbReference type="RefSeq" id="WP_264988792.1">
    <property type="nucleotide sequence ID" value="NZ_BRZA01000002.1"/>
</dbReference>
<feature type="coiled-coil region" evidence="1">
    <location>
        <begin position="14"/>
        <end position="97"/>
    </location>
</feature>
<dbReference type="EMBL" id="BRZA01000002">
    <property type="protein sequence ID" value="GLC89044.1"/>
    <property type="molecule type" value="Genomic_DNA"/>
</dbReference>
<organism evidence="2 3">
    <name type="scientific">Lysinibacillus piscis</name>
    <dbReference type="NCBI Taxonomy" id="2518931"/>
    <lineage>
        <taxon>Bacteria</taxon>
        <taxon>Bacillati</taxon>
        <taxon>Bacillota</taxon>
        <taxon>Bacilli</taxon>
        <taxon>Bacillales</taxon>
        <taxon>Bacillaceae</taxon>
        <taxon>Lysinibacillus</taxon>
    </lineage>
</organism>
<dbReference type="SUPFAM" id="SSF58100">
    <property type="entry name" value="Bacterial hemolysins"/>
    <property type="match status" value="1"/>
</dbReference>
<reference evidence="2" key="1">
    <citation type="submission" date="2022-08" db="EMBL/GenBank/DDBJ databases">
        <title>Draft genome sequence of Lysinibacillus sp. strain KH24.</title>
        <authorList>
            <person name="Kanbe H."/>
            <person name="Itoh H."/>
        </authorList>
    </citation>
    <scope>NUCLEOTIDE SEQUENCE</scope>
    <source>
        <strain evidence="2">KH24</strain>
    </source>
</reference>
<dbReference type="Proteomes" id="UP001065593">
    <property type="component" value="Unassembled WGS sequence"/>
</dbReference>
<keyword evidence="3" id="KW-1185">Reference proteome</keyword>
<dbReference type="Gene3D" id="1.20.5.190">
    <property type="match status" value="2"/>
</dbReference>
<keyword evidence="1" id="KW-0175">Coiled coil</keyword>
<proteinExistence type="predicted"/>
<evidence type="ECO:0000313" key="3">
    <source>
        <dbReference type="Proteomes" id="UP001065593"/>
    </source>
</evidence>
<gene>
    <name evidence="2" type="ORF">LYSBPC_21710</name>
</gene>
<sequence length="149" mass="17550">MTDRELFELVLQKVTSMETNMQEMKTDIKDLKEDVQVLKEDVKALKEDVDVLKEDVKVLKEDVKVLKEDVKVLKKDVQNLKSEQQKTNERLASIEAKQHIMYEQTGKLAEYHIETMARFETVATKADLEYFEHKIAKHERAIFQLQKRA</sequence>
<protein>
    <submittedName>
        <fullName evidence="2">Uncharacterized protein</fullName>
    </submittedName>
</protein>
<accession>A0ABQ5NLZ2</accession>
<name>A0ABQ5NLZ2_9BACI</name>
<evidence type="ECO:0000313" key="2">
    <source>
        <dbReference type="EMBL" id="GLC89044.1"/>
    </source>
</evidence>